<dbReference type="EMBL" id="FOOX01000003">
    <property type="protein sequence ID" value="SFG28896.1"/>
    <property type="molecule type" value="Genomic_DNA"/>
</dbReference>
<dbReference type="NCBIfam" id="TIGR01174">
    <property type="entry name" value="ftsA"/>
    <property type="match status" value="1"/>
</dbReference>
<dbReference type="GO" id="GO:0032153">
    <property type="term" value="C:cell division site"/>
    <property type="evidence" value="ECO:0007669"/>
    <property type="project" value="UniProtKB-UniRule"/>
</dbReference>
<evidence type="ECO:0000256" key="1">
    <source>
        <dbReference type="ARBA" id="ARBA00022475"/>
    </source>
</evidence>
<comment type="function">
    <text evidence="5 6">Cell division protein that is involved in the assembly of the Z ring. May serve as a membrane anchor for the Z ring.</text>
</comment>
<dbReference type="Pfam" id="PF14450">
    <property type="entry name" value="FtsA"/>
    <property type="match status" value="1"/>
</dbReference>
<dbReference type="AlphaFoldDB" id="A0A1I2QTD1"/>
<dbReference type="InterPro" id="IPR050696">
    <property type="entry name" value="FtsA/MreB"/>
</dbReference>
<keyword evidence="2 5" id="KW-0132">Cell division</keyword>
<evidence type="ECO:0000256" key="3">
    <source>
        <dbReference type="ARBA" id="ARBA00023136"/>
    </source>
</evidence>
<dbReference type="Gene3D" id="3.30.420.40">
    <property type="match status" value="1"/>
</dbReference>
<name>A0A1I2QTD1_9FIRM</name>
<gene>
    <name evidence="5" type="primary">ftsA</name>
    <name evidence="8" type="ORF">SAMN05660649_01287</name>
</gene>
<sequence length="399" mass="43146">MAGTETNVVVGMDIGTSGITVAVINTGFGARQELTGVGFSPSIGIENGVVTRPHEVVGSIKRALADAELAAGVEIKKVFVNYDMPGMAVHKAVVRHDIVKHGLSLRELNETSQKLYKSVRNDNHSIVQTIGMRYYIDNEPVLRPEKCKGRQLEIHAYIVTAPAAPMEQLRQCCEDSGIKVQQFVAGSLAASETVLDAVERELGVISVDIGSGLTNAAYFNHGIMKNLDIFPVGADHVISDLAIGLHTSLDAARATLMFNGLRAIEGHIKLTNITGQGEHSVPGDLVNRIIRSRIEEIFGFIKEYFIENLKLDASLPGGIVLTGGCSLIDGITVLGESFFGMPVRVGTPRMVPPNIPEDEAYRYAGAIGLGFWGARQIKTYSRIRHGTGGGIFNRLTKWR</sequence>
<evidence type="ECO:0000313" key="8">
    <source>
        <dbReference type="EMBL" id="SFG28896.1"/>
    </source>
</evidence>
<dbReference type="PANTHER" id="PTHR32432">
    <property type="entry name" value="CELL DIVISION PROTEIN FTSA-RELATED"/>
    <property type="match status" value="1"/>
</dbReference>
<evidence type="ECO:0000313" key="9">
    <source>
        <dbReference type="Proteomes" id="UP000199337"/>
    </source>
</evidence>
<evidence type="ECO:0000256" key="4">
    <source>
        <dbReference type="ARBA" id="ARBA00023306"/>
    </source>
</evidence>
<dbReference type="OrthoDB" id="9768127at2"/>
<comment type="subcellular location">
    <subcellularLocation>
        <location evidence="5">Cell membrane</location>
        <topology evidence="5">Peripheral membrane protein</topology>
        <orientation evidence="5">Cytoplasmic side</orientation>
    </subcellularLocation>
    <text evidence="5">Localizes to the Z ring in an FtsZ-dependent manner. Targeted to the membrane through a conserved C-terminal amphipathic helix.</text>
</comment>
<dbReference type="SMART" id="SM00842">
    <property type="entry name" value="FtsA"/>
    <property type="match status" value="1"/>
</dbReference>
<dbReference type="PIRSF" id="PIRSF003101">
    <property type="entry name" value="FtsA"/>
    <property type="match status" value="1"/>
</dbReference>
<dbReference type="RefSeq" id="WP_092469813.1">
    <property type="nucleotide sequence ID" value="NZ_FOOX01000003.1"/>
</dbReference>
<comment type="subunit">
    <text evidence="5">Self-interacts. Interacts with FtsZ.</text>
</comment>
<dbReference type="GO" id="GO:0009898">
    <property type="term" value="C:cytoplasmic side of plasma membrane"/>
    <property type="evidence" value="ECO:0007669"/>
    <property type="project" value="UniProtKB-UniRule"/>
</dbReference>
<dbReference type="InterPro" id="IPR043129">
    <property type="entry name" value="ATPase_NBD"/>
</dbReference>
<proteinExistence type="inferred from homology"/>
<keyword evidence="1 5" id="KW-1003">Cell membrane</keyword>
<dbReference type="STRING" id="341036.SAMN05660649_01287"/>
<evidence type="ECO:0000256" key="5">
    <source>
        <dbReference type="HAMAP-Rule" id="MF_02033"/>
    </source>
</evidence>
<protein>
    <recommendedName>
        <fullName evidence="5 6">Cell division protein FtsA</fullName>
    </recommendedName>
</protein>
<dbReference type="SUPFAM" id="SSF53067">
    <property type="entry name" value="Actin-like ATPase domain"/>
    <property type="match status" value="2"/>
</dbReference>
<evidence type="ECO:0000259" key="7">
    <source>
        <dbReference type="SMART" id="SM00842"/>
    </source>
</evidence>
<dbReference type="PANTHER" id="PTHR32432:SF4">
    <property type="entry name" value="CELL DIVISION PROTEIN FTSA"/>
    <property type="match status" value="1"/>
</dbReference>
<feature type="domain" description="SHS2" evidence="7">
    <location>
        <begin position="9"/>
        <end position="194"/>
    </location>
</feature>
<dbReference type="HAMAP" id="MF_02033">
    <property type="entry name" value="FtsA"/>
    <property type="match status" value="1"/>
</dbReference>
<keyword evidence="3 5" id="KW-0472">Membrane</keyword>
<dbReference type="InterPro" id="IPR020823">
    <property type="entry name" value="Cell_div_FtsA"/>
</dbReference>
<keyword evidence="4 5" id="KW-0131">Cell cycle</keyword>
<reference evidence="9" key="1">
    <citation type="submission" date="2016-10" db="EMBL/GenBank/DDBJ databases">
        <authorList>
            <person name="Varghese N."/>
            <person name="Submissions S."/>
        </authorList>
    </citation>
    <scope>NUCLEOTIDE SEQUENCE [LARGE SCALE GENOMIC DNA]</scope>
    <source>
        <strain evidence="9">DSM 17038</strain>
    </source>
</reference>
<dbReference type="Proteomes" id="UP000199337">
    <property type="component" value="Unassembled WGS sequence"/>
</dbReference>
<accession>A0A1I2QTD1</accession>
<organism evidence="8 9">
    <name type="scientific">Desulfotruncus arcticus DSM 17038</name>
    <dbReference type="NCBI Taxonomy" id="1121424"/>
    <lineage>
        <taxon>Bacteria</taxon>
        <taxon>Bacillati</taxon>
        <taxon>Bacillota</taxon>
        <taxon>Clostridia</taxon>
        <taxon>Eubacteriales</taxon>
        <taxon>Desulfallaceae</taxon>
        <taxon>Desulfotruncus</taxon>
    </lineage>
</organism>
<evidence type="ECO:0000256" key="6">
    <source>
        <dbReference type="PIRNR" id="PIRNR003101"/>
    </source>
</evidence>
<dbReference type="InterPro" id="IPR003494">
    <property type="entry name" value="SHS2_FtsA"/>
</dbReference>
<evidence type="ECO:0000256" key="2">
    <source>
        <dbReference type="ARBA" id="ARBA00022618"/>
    </source>
</evidence>
<dbReference type="GO" id="GO:0043093">
    <property type="term" value="P:FtsZ-dependent cytokinesis"/>
    <property type="evidence" value="ECO:0007669"/>
    <property type="project" value="UniProtKB-UniRule"/>
</dbReference>
<keyword evidence="9" id="KW-1185">Reference proteome</keyword>
<comment type="similarity">
    <text evidence="5 6">Belongs to the FtsA/MreB family.</text>
</comment>